<dbReference type="InterPro" id="IPR006000">
    <property type="entry name" value="Xylulokinase"/>
</dbReference>
<dbReference type="GO" id="GO:0005998">
    <property type="term" value="P:xylulose catabolic process"/>
    <property type="evidence" value="ECO:0007669"/>
    <property type="project" value="UniProtKB-UniRule"/>
</dbReference>
<evidence type="ECO:0000256" key="9">
    <source>
        <dbReference type="RuleBase" id="RU003733"/>
    </source>
</evidence>
<feature type="domain" description="Carbohydrate kinase FGGY N-terminal" evidence="11">
    <location>
        <begin position="3"/>
        <end position="247"/>
    </location>
</feature>
<keyword evidence="5 8" id="KW-0418">Kinase</keyword>
<dbReference type="PROSITE" id="PS00933">
    <property type="entry name" value="FGGY_KINASES_1"/>
    <property type="match status" value="1"/>
</dbReference>
<dbReference type="GO" id="GO:0004856">
    <property type="term" value="F:D-xylulokinase activity"/>
    <property type="evidence" value="ECO:0007669"/>
    <property type="project" value="UniProtKB-UniRule"/>
</dbReference>
<dbReference type="GO" id="GO:0005524">
    <property type="term" value="F:ATP binding"/>
    <property type="evidence" value="ECO:0007669"/>
    <property type="project" value="UniProtKB-UniRule"/>
</dbReference>
<keyword evidence="3 8" id="KW-0808">Transferase</keyword>
<dbReference type="AlphaFoldDB" id="A0A2M7E7M0"/>
<keyword evidence="7 8" id="KW-0119">Carbohydrate metabolism</keyword>
<evidence type="ECO:0000256" key="4">
    <source>
        <dbReference type="ARBA" id="ARBA00022741"/>
    </source>
</evidence>
<feature type="site" description="Important for activity" evidence="8">
    <location>
        <position position="8"/>
    </location>
</feature>
<dbReference type="PROSITE" id="PS00445">
    <property type="entry name" value="FGGY_KINASES_2"/>
    <property type="match status" value="1"/>
</dbReference>
<dbReference type="CDD" id="cd07808">
    <property type="entry name" value="ASKHA_NBD_FGGY_EcXK-like"/>
    <property type="match status" value="1"/>
</dbReference>
<dbReference type="NCBIfam" id="TIGR01312">
    <property type="entry name" value="XylB"/>
    <property type="match status" value="1"/>
</dbReference>
<dbReference type="HAMAP" id="MF_02220">
    <property type="entry name" value="XylB"/>
    <property type="match status" value="1"/>
</dbReference>
<proteinExistence type="inferred from homology"/>
<organism evidence="13 14">
    <name type="scientific">bacterium (Candidatus Ratteibacteria) CG01_land_8_20_14_3_00_40_19</name>
    <dbReference type="NCBI Taxonomy" id="2014290"/>
    <lineage>
        <taxon>Bacteria</taxon>
        <taxon>Candidatus Ratteibacteria</taxon>
    </lineage>
</organism>
<protein>
    <recommendedName>
        <fullName evidence="8 10">Xylulose kinase</fullName>
        <shortName evidence="8 10">Xylulokinase</shortName>
        <ecNumber evidence="8 10">2.7.1.17</ecNumber>
    </recommendedName>
</protein>
<dbReference type="Pfam" id="PF00370">
    <property type="entry name" value="FGGY_N"/>
    <property type="match status" value="1"/>
</dbReference>
<dbReference type="Pfam" id="PF02782">
    <property type="entry name" value="FGGY_C"/>
    <property type="match status" value="1"/>
</dbReference>
<comment type="similarity">
    <text evidence="1 8 9">Belongs to the FGGY kinase family.</text>
</comment>
<sequence>MRYLIGIDVGTTGAKALLIDEKGKIIAKDSQEYPLLTPKIGWAEQNPEDWWKATRRAIGEVLKSSGVDATDVKGIGLSGQMHGAVFLDKKGKVLRPAILWCDQRTQEECRKINEIVGEQKVLELTSNPVLTGFTAPKILWVRKHQPKIYENADKILLPKDYIRYRLTGVFASEVSDASGTSLFNVRERKWSKEMLRKLGIDSSLLPPVYESKEISGRINKRAAIETALAEGTPVVGGAGDQAAGGLGNGIVEKGIVSFTIGTSGVIFAHSERAKVDQAGRVHTFCHAVEKAWHIMGVMLSAGGSLRWFRDNFCEEEIKEARMKGIDPYELITEKAKKVSPGSQGLIFLPYLMGERTPHKDARARGGFFGLTASHKKEHLIRSIMEGVVFGLRDSLEILKEMGIEIKEIRASGGGARSSLWCQIAADILGKKVFRTNIEEAPAYGVALLAGVGSGIFENIREACKRTIKVTEIMEPTPENVEKYKRYYPIYHSLYPILKTSFDKV</sequence>
<evidence type="ECO:0000256" key="5">
    <source>
        <dbReference type="ARBA" id="ARBA00022777"/>
    </source>
</evidence>
<reference evidence="14" key="1">
    <citation type="submission" date="2017-09" db="EMBL/GenBank/DDBJ databases">
        <title>Depth-based differentiation of microbial function through sediment-hosted aquifers and enrichment of novel symbionts in the deep terrestrial subsurface.</title>
        <authorList>
            <person name="Probst A.J."/>
            <person name="Ladd B."/>
            <person name="Jarett J.K."/>
            <person name="Geller-Mcgrath D.E."/>
            <person name="Sieber C.M.K."/>
            <person name="Emerson J.B."/>
            <person name="Anantharaman K."/>
            <person name="Thomas B.C."/>
            <person name="Malmstrom R."/>
            <person name="Stieglmeier M."/>
            <person name="Klingl A."/>
            <person name="Woyke T."/>
            <person name="Ryan C.M."/>
            <person name="Banfield J.F."/>
        </authorList>
    </citation>
    <scope>NUCLEOTIDE SEQUENCE [LARGE SCALE GENOMIC DNA]</scope>
</reference>
<evidence type="ECO:0000256" key="7">
    <source>
        <dbReference type="ARBA" id="ARBA00023277"/>
    </source>
</evidence>
<evidence type="ECO:0000256" key="8">
    <source>
        <dbReference type="HAMAP-Rule" id="MF_02220"/>
    </source>
</evidence>
<feature type="active site" description="Proton acceptor" evidence="8">
    <location>
        <position position="240"/>
    </location>
</feature>
<dbReference type="InterPro" id="IPR018483">
    <property type="entry name" value="Carb_kinase_FGGY_CS"/>
</dbReference>
<evidence type="ECO:0000313" key="14">
    <source>
        <dbReference type="Proteomes" id="UP000228886"/>
    </source>
</evidence>
<name>A0A2M7E7M0_9BACT</name>
<dbReference type="InterPro" id="IPR043129">
    <property type="entry name" value="ATPase_NBD"/>
</dbReference>
<dbReference type="InterPro" id="IPR000577">
    <property type="entry name" value="Carb_kinase_FGGY"/>
</dbReference>
<evidence type="ECO:0000259" key="11">
    <source>
        <dbReference type="Pfam" id="PF00370"/>
    </source>
</evidence>
<keyword evidence="2 8" id="KW-0859">Xylose metabolism</keyword>
<dbReference type="InterPro" id="IPR050406">
    <property type="entry name" value="FGGY_Carb_Kinase"/>
</dbReference>
<evidence type="ECO:0000256" key="1">
    <source>
        <dbReference type="ARBA" id="ARBA00009156"/>
    </source>
</evidence>
<dbReference type="EMBL" id="PETL01000280">
    <property type="protein sequence ID" value="PIV63736.1"/>
    <property type="molecule type" value="Genomic_DNA"/>
</dbReference>
<evidence type="ECO:0000256" key="2">
    <source>
        <dbReference type="ARBA" id="ARBA00022629"/>
    </source>
</evidence>
<dbReference type="Proteomes" id="UP000228886">
    <property type="component" value="Unassembled WGS sequence"/>
</dbReference>
<dbReference type="PIRSF" id="PIRSF000538">
    <property type="entry name" value="GlpK"/>
    <property type="match status" value="1"/>
</dbReference>
<comment type="function">
    <text evidence="8">Catalyzes the phosphorylation of D-xylulose to D-xylulose 5-phosphate.</text>
</comment>
<dbReference type="InterPro" id="IPR018484">
    <property type="entry name" value="FGGY_N"/>
</dbReference>
<dbReference type="InterPro" id="IPR018485">
    <property type="entry name" value="FGGY_C"/>
</dbReference>
<evidence type="ECO:0000313" key="13">
    <source>
        <dbReference type="EMBL" id="PIV63736.1"/>
    </source>
</evidence>
<evidence type="ECO:0000256" key="10">
    <source>
        <dbReference type="RuleBase" id="RU364073"/>
    </source>
</evidence>
<dbReference type="EC" id="2.7.1.17" evidence="8 10"/>
<comment type="caution">
    <text evidence="13">The sequence shown here is derived from an EMBL/GenBank/DDBJ whole genome shotgun (WGS) entry which is preliminary data.</text>
</comment>
<evidence type="ECO:0000256" key="3">
    <source>
        <dbReference type="ARBA" id="ARBA00022679"/>
    </source>
</evidence>
<dbReference type="GO" id="GO:0042732">
    <property type="term" value="P:D-xylose metabolic process"/>
    <property type="evidence" value="ECO:0007669"/>
    <property type="project" value="UniProtKB-KW"/>
</dbReference>
<evidence type="ECO:0000256" key="6">
    <source>
        <dbReference type="ARBA" id="ARBA00022840"/>
    </source>
</evidence>
<evidence type="ECO:0000259" key="12">
    <source>
        <dbReference type="Pfam" id="PF02782"/>
    </source>
</evidence>
<dbReference type="PANTHER" id="PTHR43095:SF5">
    <property type="entry name" value="XYLULOSE KINASE"/>
    <property type="match status" value="1"/>
</dbReference>
<keyword evidence="6 8" id="KW-0067">ATP-binding</keyword>
<dbReference type="PANTHER" id="PTHR43095">
    <property type="entry name" value="SUGAR KINASE"/>
    <property type="match status" value="1"/>
</dbReference>
<keyword evidence="4 8" id="KW-0547">Nucleotide-binding</keyword>
<feature type="binding site" evidence="8">
    <location>
        <begin position="81"/>
        <end position="82"/>
    </location>
    <ligand>
        <name>substrate</name>
    </ligand>
</feature>
<dbReference type="Gene3D" id="3.30.420.40">
    <property type="match status" value="2"/>
</dbReference>
<accession>A0A2M7E7M0</accession>
<dbReference type="SUPFAM" id="SSF53067">
    <property type="entry name" value="Actin-like ATPase domain"/>
    <property type="match status" value="2"/>
</dbReference>
<comment type="catalytic activity">
    <reaction evidence="8 10">
        <text>D-xylulose + ATP = D-xylulose 5-phosphate + ADP + H(+)</text>
        <dbReference type="Rhea" id="RHEA:10964"/>
        <dbReference type="ChEBI" id="CHEBI:15378"/>
        <dbReference type="ChEBI" id="CHEBI:17140"/>
        <dbReference type="ChEBI" id="CHEBI:30616"/>
        <dbReference type="ChEBI" id="CHEBI:57737"/>
        <dbReference type="ChEBI" id="CHEBI:456216"/>
        <dbReference type="EC" id="2.7.1.17"/>
    </reaction>
</comment>
<feature type="domain" description="Carbohydrate kinase FGGY C-terminal" evidence="12">
    <location>
        <begin position="258"/>
        <end position="451"/>
    </location>
</feature>
<gene>
    <name evidence="8 10 13" type="primary">xylB</name>
    <name evidence="13" type="ORF">COS11_05875</name>
</gene>